<evidence type="ECO:0000256" key="2">
    <source>
        <dbReference type="ARBA" id="ARBA00008317"/>
    </source>
</evidence>
<keyword evidence="6" id="KW-0999">Mitochondrion inner membrane</keyword>
<evidence type="ECO:0000256" key="3">
    <source>
        <dbReference type="ARBA" id="ARBA00014109"/>
    </source>
</evidence>
<dbReference type="InterPro" id="IPR019377">
    <property type="entry name" value="NADH_UbQ_OxRdtase_su10"/>
</dbReference>
<accession>A0A915KXS2</accession>
<evidence type="ECO:0000256" key="6">
    <source>
        <dbReference type="ARBA" id="ARBA00022792"/>
    </source>
</evidence>
<evidence type="ECO:0000256" key="1">
    <source>
        <dbReference type="ARBA" id="ARBA00004443"/>
    </source>
</evidence>
<protein>
    <recommendedName>
        <fullName evidence="3">NADH dehydrogenase [ubiquinone] 1 beta subcomplex subunit 10</fullName>
    </recommendedName>
</protein>
<evidence type="ECO:0000313" key="11">
    <source>
        <dbReference type="WBParaSite" id="nRc.2.0.1.t43274-RA"/>
    </source>
</evidence>
<sequence>MAEQQMQQQQMRTGPPATMAESAQEAMADILAVRKRERESWDAFWKLTKLEAGENLFKLYRYYAWRVVDIVPTWVRENIVEPLHDKFRWPYYHYKFPRIPSIDECKVGDEACRYEANFQYMLDRLVDSNILLILQENLQRCEKYYYGDYRRCIDARDEYEENELNYFIKLNYSYFSFNLRFKINGELLSITDVLQAYMKQKHRLIWERRHPRIMELRAKAYEKYKENLAKGVYDDFFYNRGTIFSFRKYQTGWSRNIQQRKPALSRDDISQDPQRLKEEQDLRAQGKLAYRMDEYKFWEQYP</sequence>
<keyword evidence="9" id="KW-0472">Membrane</keyword>
<dbReference type="Pfam" id="PF10249">
    <property type="entry name" value="NDUFB10"/>
    <property type="match status" value="1"/>
</dbReference>
<dbReference type="PANTHER" id="PTHR13094:SF1">
    <property type="entry name" value="NADH DEHYDROGENASE [UBIQUINONE] 1 BETA SUBCOMPLEX SUBUNIT 10"/>
    <property type="match status" value="1"/>
</dbReference>
<proteinExistence type="inferred from homology"/>
<keyword evidence="4" id="KW-0813">Transport</keyword>
<evidence type="ECO:0000256" key="5">
    <source>
        <dbReference type="ARBA" id="ARBA00022660"/>
    </source>
</evidence>
<organism evidence="10 11">
    <name type="scientific">Romanomermis culicivorax</name>
    <name type="common">Nematode worm</name>
    <dbReference type="NCBI Taxonomy" id="13658"/>
    <lineage>
        <taxon>Eukaryota</taxon>
        <taxon>Metazoa</taxon>
        <taxon>Ecdysozoa</taxon>
        <taxon>Nematoda</taxon>
        <taxon>Enoplea</taxon>
        <taxon>Dorylaimia</taxon>
        <taxon>Mermithida</taxon>
        <taxon>Mermithoidea</taxon>
        <taxon>Mermithidae</taxon>
        <taxon>Romanomermis</taxon>
    </lineage>
</organism>
<evidence type="ECO:0000313" key="10">
    <source>
        <dbReference type="Proteomes" id="UP000887565"/>
    </source>
</evidence>
<evidence type="ECO:0000256" key="7">
    <source>
        <dbReference type="ARBA" id="ARBA00022982"/>
    </source>
</evidence>
<dbReference type="PANTHER" id="PTHR13094">
    <property type="entry name" value="NADH-UBIQUINONE OXIDOREDUCTASE PDSW SUBUNIT"/>
    <property type="match status" value="1"/>
</dbReference>
<comment type="subcellular location">
    <subcellularLocation>
        <location evidence="1">Mitochondrion inner membrane</location>
        <topology evidence="1">Peripheral membrane protein</topology>
        <orientation evidence="1">Matrix side</orientation>
    </subcellularLocation>
</comment>
<comment type="similarity">
    <text evidence="2">Belongs to the complex I NDUFB10 subunit family.</text>
</comment>
<dbReference type="GO" id="GO:0045271">
    <property type="term" value="C:respiratory chain complex I"/>
    <property type="evidence" value="ECO:0007669"/>
    <property type="project" value="UniProtKB-ARBA"/>
</dbReference>
<keyword evidence="7" id="KW-0249">Electron transport</keyword>
<evidence type="ECO:0000256" key="9">
    <source>
        <dbReference type="ARBA" id="ARBA00023136"/>
    </source>
</evidence>
<dbReference type="InterPro" id="IPR039993">
    <property type="entry name" value="NDUFB10"/>
</dbReference>
<keyword evidence="5" id="KW-0679">Respiratory chain</keyword>
<dbReference type="AlphaFoldDB" id="A0A915KXS2"/>
<evidence type="ECO:0000256" key="8">
    <source>
        <dbReference type="ARBA" id="ARBA00023128"/>
    </source>
</evidence>
<keyword evidence="8" id="KW-0496">Mitochondrion</keyword>
<dbReference type="OMA" id="NDKACFY"/>
<evidence type="ECO:0000256" key="4">
    <source>
        <dbReference type="ARBA" id="ARBA00022448"/>
    </source>
</evidence>
<keyword evidence="10" id="KW-1185">Reference proteome</keyword>
<reference evidence="11" key="1">
    <citation type="submission" date="2022-11" db="UniProtKB">
        <authorList>
            <consortium name="WormBaseParasite"/>
        </authorList>
    </citation>
    <scope>IDENTIFICATION</scope>
</reference>
<name>A0A915KXS2_ROMCU</name>
<dbReference type="WBParaSite" id="nRc.2.0.1.t43274-RA">
    <property type="protein sequence ID" value="nRc.2.0.1.t43274-RA"/>
    <property type="gene ID" value="nRc.2.0.1.g43274"/>
</dbReference>
<dbReference type="GO" id="GO:0005743">
    <property type="term" value="C:mitochondrial inner membrane"/>
    <property type="evidence" value="ECO:0007669"/>
    <property type="project" value="UniProtKB-SubCell"/>
</dbReference>
<dbReference type="Proteomes" id="UP000887565">
    <property type="component" value="Unplaced"/>
</dbReference>